<dbReference type="SUPFAM" id="SSF56672">
    <property type="entry name" value="DNA/RNA polymerases"/>
    <property type="match status" value="1"/>
</dbReference>
<keyword evidence="2" id="KW-0239">DNA-directed DNA polymerase</keyword>
<name>A0A8A4XDU1_9VIRU</name>
<sequence>MALRGTVRPITETTQPQFAYYRATSRELFAKFLESAIRRFTSCTLSIHVQYVFYKSSFDDFVEAHSAPMRTDIDIDDCEVEEGRILRLINEAEVGATDDLAGSGYTMADIKSYYVNILPYCLMPEGITPTQYNTVSTTRNDMGRKSTISRVGANSFIGALCIGFMAATGGPKIQKPRQLLQSQAEKFIKAFKLQSYVGKDINLSNVVNAHDRIDEFNLIVINERGHIVYRRSFTLESEEEENEIGNYIVLLWKNAKWYYIKSVKALFGTSRKTRQQFCIKCNFCHDNMERCGKPKEIPMKFMIKEQPSEPRHLVGYADFEAYIDHETLEHRLSGYSVCYTKREDKKAYIWAHRVTNLYNEDLTDAEPDVATHDLMKNFFDHINEFIRDYHDGISVDSPPICCAPGDYHSTSTWVFNSYNTGQPVTYCGYHLIRSDEKLVIYFHNFKGYDSNFIVQYAIANNYECNIFTRRAAKVDQFLITHKENPFIRFEFRDSFNHLASPLGALADTIENWINMPKRYKEAFESNKGPFPYDWFDDPHKLEDDIPREKAQWFNKLSQTTHPYWREAIRYFDQQEWTQFHQYHDFYNLLDTYLLAVVFEQYRSTVLTEDNIDPTYFFGVPSLSLYTAVKANPTKYVAPPTAGLYHLLQKNIRGGVSQVLYRYAEKTENNYIKYLDVNALYSSCMMERLPTEFISFIEGYWDRRGSEKYSSEEFTSIFLIDKITYPRELHDKPEHFQYPLCPHHYQGKLCTTFLEKEKYLMHEDNFNFYKEKGLVMEDILATYIFKYEYVMRDYIKTNIDKRNLSTTPKPIKDLCKLKNNALFGKTCENVWKYKKIGINVVPDGSSDEEIKAFSRKFKKAQEIQYITPMKVVYGEAYSHVKLCKPIQLGFVILERAKLKVYQFIHKIFEIYGERIQLLYTDTDSLIILFKNFDRDPYYDLNLTMPHLIDVPIVNGKFAKATKEPGKWSDDSSYKVIVKYCGLRAKSYALLFDDDTDSIKNKGIIKSAQINNNKINFNHFRAALVHDQKFVAQQQIIFRRHRTYVLESRLQNKLAINTYDSKHMYARDKRTAVPFGYLGDKFSQLHYIISDFTGDKIHL</sequence>
<dbReference type="Gene3D" id="3.90.1600.10">
    <property type="entry name" value="Palm domain of DNA polymerase"/>
    <property type="match status" value="1"/>
</dbReference>
<evidence type="ECO:0000256" key="1">
    <source>
        <dbReference type="ARBA" id="ARBA00012417"/>
    </source>
</evidence>
<keyword evidence="2" id="KW-0808">Transferase</keyword>
<dbReference type="InterPro" id="IPR012337">
    <property type="entry name" value="RNaseH-like_sf"/>
</dbReference>
<protein>
    <recommendedName>
        <fullName evidence="1">DNA-directed DNA polymerase</fullName>
        <ecNumber evidence="1">2.7.7.7</ecNumber>
    </recommendedName>
</protein>
<proteinExistence type="predicted"/>
<evidence type="ECO:0000256" key="2">
    <source>
        <dbReference type="ARBA" id="ARBA00022932"/>
    </source>
</evidence>
<evidence type="ECO:0000313" key="3">
    <source>
        <dbReference type="EMBL" id="QTE03829.1"/>
    </source>
</evidence>
<reference evidence="3" key="2">
    <citation type="journal article" date="2022" name="Gigascience">
        <title>Parvovirus dark matter in the cloaca of wild birds.</title>
        <authorList>
            <person name="Dai Z."/>
            <person name="Wang H."/>
            <person name="Wu H."/>
            <person name="Zhang Q."/>
            <person name="Ji L."/>
            <person name="Wang X."/>
            <person name="Shen Q."/>
            <person name="Yang S."/>
            <person name="Ma X."/>
            <person name="Shan T."/>
            <person name="Zhang W."/>
        </authorList>
    </citation>
    <scope>NUCLEOTIDE SEQUENCE</scope>
    <source>
        <strain evidence="3">Rob114par03</strain>
    </source>
</reference>
<dbReference type="EC" id="2.7.7.7" evidence="1"/>
<dbReference type="PROSITE" id="PS00116">
    <property type="entry name" value="DNA_POLYMERASE_B"/>
    <property type="match status" value="1"/>
</dbReference>
<reference evidence="3" key="1">
    <citation type="submission" date="2020-09" db="EMBL/GenBank/DDBJ databases">
        <authorList>
            <person name="Dai Z."/>
            <person name="Yang S."/>
            <person name="Zhang W."/>
        </authorList>
    </citation>
    <scope>NUCLEOTIDE SEQUENCE</scope>
    <source>
        <strain evidence="3">Rob114par03</strain>
    </source>
</reference>
<dbReference type="InterPro" id="IPR017964">
    <property type="entry name" value="DNA-dir_DNA_pol_B_CS"/>
</dbReference>
<dbReference type="GO" id="GO:0000166">
    <property type="term" value="F:nucleotide binding"/>
    <property type="evidence" value="ECO:0007669"/>
    <property type="project" value="InterPro"/>
</dbReference>
<accession>A0A8A4XDU1</accession>
<dbReference type="GO" id="GO:0003676">
    <property type="term" value="F:nucleic acid binding"/>
    <property type="evidence" value="ECO:0007669"/>
    <property type="project" value="InterPro"/>
</dbReference>
<dbReference type="GO" id="GO:0003887">
    <property type="term" value="F:DNA-directed DNA polymerase activity"/>
    <property type="evidence" value="ECO:0007669"/>
    <property type="project" value="UniProtKB-KW"/>
</dbReference>
<dbReference type="InterPro" id="IPR043502">
    <property type="entry name" value="DNA/RNA_pol_sf"/>
</dbReference>
<dbReference type="SUPFAM" id="SSF53098">
    <property type="entry name" value="Ribonuclease H-like"/>
    <property type="match status" value="1"/>
</dbReference>
<dbReference type="EMBL" id="MW046438">
    <property type="protein sequence ID" value="QTE03829.1"/>
    <property type="molecule type" value="Genomic_DNA"/>
</dbReference>
<dbReference type="InterPro" id="IPR023211">
    <property type="entry name" value="DNA_pol_palm_dom_sf"/>
</dbReference>
<organism evidence="3">
    <name type="scientific">Luscinia sibilans densovirus</name>
    <dbReference type="NCBI Taxonomy" id="2794501"/>
    <lineage>
        <taxon>Viruses</taxon>
        <taxon>Monodnaviria</taxon>
        <taxon>Shotokuvirae</taxon>
        <taxon>Cossaviricota</taxon>
        <taxon>Quintoviricetes</taxon>
        <taxon>Piccovirales</taxon>
        <taxon>Parvoviridae</taxon>
        <taxon>Densovirinae</taxon>
    </lineage>
</organism>
<keyword evidence="2" id="KW-0548">Nucleotidyltransferase</keyword>